<name>A0ACC2QJ11_9NEOP</name>
<dbReference type="EMBL" id="CM056789">
    <property type="protein sequence ID" value="KAJ8718437.1"/>
    <property type="molecule type" value="Genomic_DNA"/>
</dbReference>
<gene>
    <name evidence="1" type="ORF">PYW08_002674</name>
</gene>
<reference evidence="1" key="1">
    <citation type="submission" date="2023-03" db="EMBL/GenBank/DDBJ databases">
        <title>Chromosome-level genomes of two armyworms, Mythimna separata and Mythimna loreyi, provide insights into the biosynthesis and reception of sex pheromones.</title>
        <authorList>
            <person name="Zhao H."/>
        </authorList>
    </citation>
    <scope>NUCLEOTIDE SEQUENCE</scope>
    <source>
        <strain evidence="1">BeijingLab</strain>
    </source>
</reference>
<proteinExistence type="predicted"/>
<accession>A0ACC2QJ11</accession>
<organism evidence="1 2">
    <name type="scientific">Mythimna loreyi</name>
    <dbReference type="NCBI Taxonomy" id="667449"/>
    <lineage>
        <taxon>Eukaryota</taxon>
        <taxon>Metazoa</taxon>
        <taxon>Ecdysozoa</taxon>
        <taxon>Arthropoda</taxon>
        <taxon>Hexapoda</taxon>
        <taxon>Insecta</taxon>
        <taxon>Pterygota</taxon>
        <taxon>Neoptera</taxon>
        <taxon>Endopterygota</taxon>
        <taxon>Lepidoptera</taxon>
        <taxon>Glossata</taxon>
        <taxon>Ditrysia</taxon>
        <taxon>Noctuoidea</taxon>
        <taxon>Noctuidae</taxon>
        <taxon>Noctuinae</taxon>
        <taxon>Hadenini</taxon>
        <taxon>Mythimna</taxon>
    </lineage>
</organism>
<comment type="caution">
    <text evidence="1">The sequence shown here is derived from an EMBL/GenBank/DDBJ whole genome shotgun (WGS) entry which is preliminary data.</text>
</comment>
<protein>
    <submittedName>
        <fullName evidence="1">Uncharacterized protein</fullName>
    </submittedName>
</protein>
<evidence type="ECO:0000313" key="2">
    <source>
        <dbReference type="Proteomes" id="UP001231649"/>
    </source>
</evidence>
<sequence>MSECYNIVPWYNSEEWHRVYEDISNPSSSKEDALKLLLVWKARSPSLPSGIESTLSLLQVYVEDASASQDATNDQLLRLAYSSAIMRFVNHMLDTETVKGTSLYQAAKRLDVPDWIVDLRHDTAHSNTLPPITLLREACTISLQWLQTNYWDKHKEYIQDYVCGQNNSINGDAYKIGTLMNFCISLGICSHSKLKIKNLSEIPNLAMRESIVSDAKELLGDQIDLSNLKTVSIMSLVNILNTQGKKLLKVRDVSTVVTDVLLGDDSLFLSKELLYFFGANDFRYKSKLYISYVHCFEVLLTFLHTNDLLLDFILALIKITQNQEGGHFRAKLAALWLSQIFGALKISQNTIKKIKKMTDNDIISKKRKDLKNLYEHWYPGTSLKNLLVLDLQKPVPEELQCINYIQPIISTYNHYLSYFISNLLNLLVPKLPAEVAERICTLAKLISSPEKFPMTTSSVIYTAEDLQMGNDDIMIIEDVQQEDLENSEEKDNGKGQQFISNSIWKLASNDYDWSACPIGRVPWQNNTENVDEMEVN</sequence>
<keyword evidence="2" id="KW-1185">Reference proteome</keyword>
<dbReference type="Proteomes" id="UP001231649">
    <property type="component" value="Chromosome 13"/>
</dbReference>
<evidence type="ECO:0000313" key="1">
    <source>
        <dbReference type="EMBL" id="KAJ8718437.1"/>
    </source>
</evidence>